<dbReference type="Proteomes" id="UP001238179">
    <property type="component" value="Chromosome"/>
</dbReference>
<evidence type="ECO:0000313" key="5">
    <source>
        <dbReference type="Proteomes" id="UP001238179"/>
    </source>
</evidence>
<keyword evidence="5" id="KW-1185">Reference proteome</keyword>
<dbReference type="SUPFAM" id="SSF109854">
    <property type="entry name" value="DinB/YfiT-like putative metalloenzymes"/>
    <property type="match status" value="1"/>
</dbReference>
<dbReference type="GO" id="GO:0046872">
    <property type="term" value="F:metal ion binding"/>
    <property type="evidence" value="ECO:0007669"/>
    <property type="project" value="UniProtKB-KW"/>
</dbReference>
<accession>A0AA48GLH8</accession>
<dbReference type="RefSeq" id="WP_316414901.1">
    <property type="nucleotide sequence ID" value="NZ_AP027080.1"/>
</dbReference>
<evidence type="ECO:0000256" key="3">
    <source>
        <dbReference type="PIRSR" id="PIRSR607837-1"/>
    </source>
</evidence>
<dbReference type="KEGG" id="msil:METEAL_11730"/>
<reference evidence="5" key="1">
    <citation type="journal article" date="2023" name="Int. J. Syst. Evol. Microbiol.">
        <title>Mesoterricola silvestris gen. nov., sp. nov., Mesoterricola sediminis sp. nov., Geothrix oryzae sp. nov., Geothrix edaphica sp. nov., Geothrix rubra sp. nov., and Geothrix limicola sp. nov., six novel members of Acidobacteriota isolated from soils.</title>
        <authorList>
            <person name="Itoh H."/>
            <person name="Sugisawa Y."/>
            <person name="Mise K."/>
            <person name="Xu Z."/>
            <person name="Kuniyasu M."/>
            <person name="Ushijima N."/>
            <person name="Kawano K."/>
            <person name="Kobayashi E."/>
            <person name="Shiratori Y."/>
            <person name="Masuda Y."/>
            <person name="Senoo K."/>
        </authorList>
    </citation>
    <scope>NUCLEOTIDE SEQUENCE [LARGE SCALE GENOMIC DNA]</scope>
    <source>
        <strain evidence="5">W79</strain>
    </source>
</reference>
<feature type="binding site" evidence="3">
    <location>
        <position position="47"/>
    </location>
    <ligand>
        <name>a divalent metal cation</name>
        <dbReference type="ChEBI" id="CHEBI:60240"/>
    </ligand>
</feature>
<organism evidence="4 5">
    <name type="scientific">Mesoterricola silvestris</name>
    <dbReference type="NCBI Taxonomy" id="2927979"/>
    <lineage>
        <taxon>Bacteria</taxon>
        <taxon>Pseudomonadati</taxon>
        <taxon>Acidobacteriota</taxon>
        <taxon>Holophagae</taxon>
        <taxon>Holophagales</taxon>
        <taxon>Holophagaceae</taxon>
        <taxon>Mesoterricola</taxon>
    </lineage>
</organism>
<keyword evidence="2 3" id="KW-0479">Metal-binding</keyword>
<gene>
    <name evidence="4" type="ORF">METEAL_11730</name>
</gene>
<evidence type="ECO:0000313" key="4">
    <source>
        <dbReference type="EMBL" id="BDU71999.1"/>
    </source>
</evidence>
<sequence>MSIAQSLLPEFEHEIAGVRRVLERIPVEHLDYRPHPKSMTLGELANHLAVMPGWVAGTLSTTDMDFDDPEIRASMPKPSSTIEGLLKTLDSGKEEAAKALAKASDADFQVIWSGRAGGKVLFSMPRIAVVRGMVLNHAVHHRAQATVYLRMLDVPVPALYGPSADEA</sequence>
<evidence type="ECO:0000256" key="1">
    <source>
        <dbReference type="ARBA" id="ARBA00008635"/>
    </source>
</evidence>
<dbReference type="AlphaFoldDB" id="A0AA48GLH8"/>
<evidence type="ECO:0008006" key="6">
    <source>
        <dbReference type="Google" id="ProtNLM"/>
    </source>
</evidence>
<dbReference type="InterPro" id="IPR007837">
    <property type="entry name" value="DinB"/>
</dbReference>
<dbReference type="Gene3D" id="1.20.120.450">
    <property type="entry name" value="dinb family like domain"/>
    <property type="match status" value="1"/>
</dbReference>
<feature type="binding site" evidence="3">
    <location>
        <position position="141"/>
    </location>
    <ligand>
        <name>a divalent metal cation</name>
        <dbReference type="ChEBI" id="CHEBI:60240"/>
    </ligand>
</feature>
<protein>
    <recommendedName>
        <fullName evidence="6">Damage-inducible protein DinB</fullName>
    </recommendedName>
</protein>
<dbReference type="EMBL" id="AP027080">
    <property type="protein sequence ID" value="BDU71999.1"/>
    <property type="molecule type" value="Genomic_DNA"/>
</dbReference>
<dbReference type="InterPro" id="IPR034660">
    <property type="entry name" value="DinB/YfiT-like"/>
</dbReference>
<feature type="binding site" evidence="3">
    <location>
        <position position="137"/>
    </location>
    <ligand>
        <name>a divalent metal cation</name>
        <dbReference type="ChEBI" id="CHEBI:60240"/>
    </ligand>
</feature>
<evidence type="ECO:0000256" key="2">
    <source>
        <dbReference type="ARBA" id="ARBA00022723"/>
    </source>
</evidence>
<name>A0AA48GLH8_9BACT</name>
<dbReference type="Pfam" id="PF05163">
    <property type="entry name" value="DinB"/>
    <property type="match status" value="1"/>
</dbReference>
<proteinExistence type="inferred from homology"/>
<comment type="similarity">
    <text evidence="1">Belongs to the DinB family.</text>
</comment>